<dbReference type="EMBL" id="CAJHNH020002891">
    <property type="protein sequence ID" value="CAG5128022.1"/>
    <property type="molecule type" value="Genomic_DNA"/>
</dbReference>
<name>A0A8S3ZL88_9EUPU</name>
<organism evidence="2 3">
    <name type="scientific">Candidula unifasciata</name>
    <dbReference type="NCBI Taxonomy" id="100452"/>
    <lineage>
        <taxon>Eukaryota</taxon>
        <taxon>Metazoa</taxon>
        <taxon>Spiralia</taxon>
        <taxon>Lophotrochozoa</taxon>
        <taxon>Mollusca</taxon>
        <taxon>Gastropoda</taxon>
        <taxon>Heterobranchia</taxon>
        <taxon>Euthyneura</taxon>
        <taxon>Panpulmonata</taxon>
        <taxon>Eupulmonata</taxon>
        <taxon>Stylommatophora</taxon>
        <taxon>Helicina</taxon>
        <taxon>Helicoidea</taxon>
        <taxon>Geomitridae</taxon>
        <taxon>Candidula</taxon>
    </lineage>
</organism>
<gene>
    <name evidence="2" type="ORF">CUNI_LOCUS13580</name>
</gene>
<evidence type="ECO:0000256" key="1">
    <source>
        <dbReference type="SAM" id="MobiDB-lite"/>
    </source>
</evidence>
<evidence type="ECO:0000313" key="2">
    <source>
        <dbReference type="EMBL" id="CAG5128022.1"/>
    </source>
</evidence>
<reference evidence="2" key="1">
    <citation type="submission" date="2021-04" db="EMBL/GenBank/DDBJ databases">
        <authorList>
            <consortium name="Molecular Ecology Group"/>
        </authorList>
    </citation>
    <scope>NUCLEOTIDE SEQUENCE</scope>
</reference>
<dbReference type="Proteomes" id="UP000678393">
    <property type="component" value="Unassembled WGS sequence"/>
</dbReference>
<feature type="non-terminal residue" evidence="2">
    <location>
        <position position="257"/>
    </location>
</feature>
<proteinExistence type="predicted"/>
<dbReference type="OrthoDB" id="10615254at2759"/>
<evidence type="ECO:0000313" key="3">
    <source>
        <dbReference type="Proteomes" id="UP000678393"/>
    </source>
</evidence>
<protein>
    <submittedName>
        <fullName evidence="2">Uncharacterized protein</fullName>
    </submittedName>
</protein>
<feature type="region of interest" description="Disordered" evidence="1">
    <location>
        <begin position="177"/>
        <end position="223"/>
    </location>
</feature>
<keyword evidence="3" id="KW-1185">Reference proteome</keyword>
<accession>A0A8S3ZL88</accession>
<sequence length="257" mass="28881">SDASEWSTEWQDVADLWKPNDDKDKWRAFEPAKDSSTIRWWEGTLDDDLWSQKSPESLTGKYEDVSSTSLPSTDSTKPFSQNEQTASNTSQTAPPAVSSSTVIADSDSGQPTFKKGEVNTFAEPDPGNYYRSSGESYGGKIWDSAYSDFSSQRNVQQDMKNHNHRFKDTNAIYGKGARLPVPHAGSVNSAVVESMPKSTTRKQEEATTKKSNSQFKDWDDWDNSAFDYYDDKNEENKDNKKDTRLATSKDFTVVTVL</sequence>
<comment type="caution">
    <text evidence="2">The sequence shown here is derived from an EMBL/GenBank/DDBJ whole genome shotgun (WGS) entry which is preliminary data.</text>
</comment>
<dbReference type="AlphaFoldDB" id="A0A8S3ZL88"/>
<feature type="region of interest" description="Disordered" evidence="1">
    <location>
        <begin position="49"/>
        <end position="136"/>
    </location>
</feature>
<feature type="compositionally biased region" description="Polar residues" evidence="1">
    <location>
        <begin position="65"/>
        <end position="111"/>
    </location>
</feature>